<dbReference type="GO" id="GO:0006508">
    <property type="term" value="P:proteolysis"/>
    <property type="evidence" value="ECO:0007669"/>
    <property type="project" value="UniProtKB-KW"/>
</dbReference>
<evidence type="ECO:0000256" key="3">
    <source>
        <dbReference type="ARBA" id="ARBA00023049"/>
    </source>
</evidence>
<comment type="caution">
    <text evidence="8">The sequence shown here is derived from an EMBL/GenBank/DDBJ whole genome shotgun (WGS) entry which is preliminary data.</text>
</comment>
<evidence type="ECO:0000256" key="5">
    <source>
        <dbReference type="SAM" id="MobiDB-lite"/>
    </source>
</evidence>
<dbReference type="Proteomes" id="UP001429580">
    <property type="component" value="Unassembled WGS sequence"/>
</dbReference>
<evidence type="ECO:0000259" key="7">
    <source>
        <dbReference type="Pfam" id="PF05193"/>
    </source>
</evidence>
<dbReference type="EC" id="3.4.24.-" evidence="8"/>
<dbReference type="PANTHER" id="PTHR11851">
    <property type="entry name" value="METALLOPROTEASE"/>
    <property type="match status" value="1"/>
</dbReference>
<gene>
    <name evidence="8" type="ORF">FHS82_000257</name>
</gene>
<dbReference type="Pfam" id="PF05193">
    <property type="entry name" value="Peptidase_M16_C"/>
    <property type="match status" value="1"/>
</dbReference>
<keyword evidence="9" id="KW-1185">Reference proteome</keyword>
<accession>A0ABX0UW04</accession>
<comment type="similarity">
    <text evidence="2 4">Belongs to the peptidase M16 family.</text>
</comment>
<feature type="region of interest" description="Disordered" evidence="5">
    <location>
        <begin position="1"/>
        <end position="36"/>
    </location>
</feature>
<evidence type="ECO:0000256" key="4">
    <source>
        <dbReference type="RuleBase" id="RU004447"/>
    </source>
</evidence>
<name>A0ABX0UW04_9HYPH</name>
<comment type="cofactor">
    <cofactor evidence="1">
        <name>Zn(2+)</name>
        <dbReference type="ChEBI" id="CHEBI:29105"/>
    </cofactor>
</comment>
<dbReference type="InterPro" id="IPR011249">
    <property type="entry name" value="Metalloenz_LuxS/M16"/>
</dbReference>
<keyword evidence="8" id="KW-0645">Protease</keyword>
<dbReference type="SUPFAM" id="SSF63411">
    <property type="entry name" value="LuxS/MPP-like metallohydrolase"/>
    <property type="match status" value="2"/>
</dbReference>
<dbReference type="Pfam" id="PF00675">
    <property type="entry name" value="Peptidase_M16"/>
    <property type="match status" value="1"/>
</dbReference>
<evidence type="ECO:0000256" key="1">
    <source>
        <dbReference type="ARBA" id="ARBA00001947"/>
    </source>
</evidence>
<proteinExistence type="inferred from homology"/>
<feature type="compositionally biased region" description="Polar residues" evidence="5">
    <location>
        <begin position="1"/>
        <end position="18"/>
    </location>
</feature>
<protein>
    <submittedName>
        <fullName evidence="8">Zinc protease</fullName>
        <ecNumber evidence="8">3.4.24.-</ecNumber>
    </submittedName>
</protein>
<evidence type="ECO:0000313" key="8">
    <source>
        <dbReference type="EMBL" id="NIJ56444.1"/>
    </source>
</evidence>
<dbReference type="GO" id="GO:0008233">
    <property type="term" value="F:peptidase activity"/>
    <property type="evidence" value="ECO:0007669"/>
    <property type="project" value="UniProtKB-KW"/>
</dbReference>
<reference evidence="8 9" key="1">
    <citation type="submission" date="2020-03" db="EMBL/GenBank/DDBJ databases">
        <title>Genomic Encyclopedia of Type Strains, Phase IV (KMG-IV): sequencing the most valuable type-strain genomes for metagenomic binning, comparative biology and taxonomic classification.</title>
        <authorList>
            <person name="Goeker M."/>
        </authorList>
    </citation>
    <scope>NUCLEOTIDE SEQUENCE [LARGE SCALE GENOMIC DNA]</scope>
    <source>
        <strain evidence="8 9">DSM 103870</strain>
    </source>
</reference>
<keyword evidence="3" id="KW-0482">Metalloprotease</keyword>
<dbReference type="InterPro" id="IPR050361">
    <property type="entry name" value="MPP/UQCRC_Complex"/>
</dbReference>
<dbReference type="RefSeq" id="WP_166947918.1">
    <property type="nucleotide sequence ID" value="NZ_JAASQI010000001.1"/>
</dbReference>
<sequence length="454" mass="49343">MTSPFSGPDSSGASSTGEGSISAAGQAAGTGTSTKAGPEVVTRTLANGLDVVVIPDRRVPVVTHMVWYRNGSGDDPLRKSGIAHFLEHLMFKGTATHPAGEFSHLVASLGGQENAFTSYDYTAYYQRIAKEHLGTMMAFESDRMTGLTLDDAAVDPERLVVLEERRMRTDTDPSAQLSEALAATLYTHNPYGTPIIGWQHEIETLDRHDALAYYRRFYTPENAILVVAGDVEADEVIALAESTYGRIAARGERPQRQRPREPLPVAMKRVSVADARVEQPYLQRAWLVPSVRTQTGQEAYALELLAEILGGGPTSLLYRHLVLDQGVAVNAGASYHATMLDDSRFDIYAVPASGVTLDALDEAVGKVVTRLVEDGVNEAELTRARTRFVSEMIYAQDSQVHMAHIYGSALAIGETVADVQQWTDRIEAVDAGAIQEAARRFLSRPHTSGFLLPA</sequence>
<evidence type="ECO:0000259" key="6">
    <source>
        <dbReference type="Pfam" id="PF00675"/>
    </source>
</evidence>
<organism evidence="8 9">
    <name type="scientific">Pseudochelatococcus lubricantis</name>
    <dbReference type="NCBI Taxonomy" id="1538102"/>
    <lineage>
        <taxon>Bacteria</taxon>
        <taxon>Pseudomonadati</taxon>
        <taxon>Pseudomonadota</taxon>
        <taxon>Alphaproteobacteria</taxon>
        <taxon>Hyphomicrobiales</taxon>
        <taxon>Chelatococcaceae</taxon>
        <taxon>Pseudochelatococcus</taxon>
    </lineage>
</organism>
<evidence type="ECO:0000256" key="2">
    <source>
        <dbReference type="ARBA" id="ARBA00007261"/>
    </source>
</evidence>
<evidence type="ECO:0000313" key="9">
    <source>
        <dbReference type="Proteomes" id="UP001429580"/>
    </source>
</evidence>
<dbReference type="InterPro" id="IPR011765">
    <property type="entry name" value="Pept_M16_N"/>
</dbReference>
<feature type="domain" description="Peptidase M16 C-terminal" evidence="7">
    <location>
        <begin position="205"/>
        <end position="387"/>
    </location>
</feature>
<dbReference type="EMBL" id="JAASQI010000001">
    <property type="protein sequence ID" value="NIJ56444.1"/>
    <property type="molecule type" value="Genomic_DNA"/>
</dbReference>
<dbReference type="PROSITE" id="PS00143">
    <property type="entry name" value="INSULINASE"/>
    <property type="match status" value="1"/>
</dbReference>
<dbReference type="InterPro" id="IPR007863">
    <property type="entry name" value="Peptidase_M16_C"/>
</dbReference>
<dbReference type="InterPro" id="IPR001431">
    <property type="entry name" value="Pept_M16_Zn_BS"/>
</dbReference>
<dbReference type="PANTHER" id="PTHR11851:SF49">
    <property type="entry name" value="MITOCHONDRIAL-PROCESSING PEPTIDASE SUBUNIT ALPHA"/>
    <property type="match status" value="1"/>
</dbReference>
<dbReference type="Gene3D" id="3.30.830.10">
    <property type="entry name" value="Metalloenzyme, LuxS/M16 peptidase-like"/>
    <property type="match status" value="2"/>
</dbReference>
<keyword evidence="8" id="KW-0378">Hydrolase</keyword>
<feature type="domain" description="Peptidase M16 N-terminal" evidence="6">
    <location>
        <begin position="54"/>
        <end position="196"/>
    </location>
</feature>
<feature type="compositionally biased region" description="Low complexity" evidence="5">
    <location>
        <begin position="19"/>
        <end position="36"/>
    </location>
</feature>